<proteinExistence type="predicted"/>
<evidence type="ECO:0000256" key="1">
    <source>
        <dbReference type="SAM" id="MobiDB-lite"/>
    </source>
</evidence>
<name>A0AAD9CYJ9_PAPLA</name>
<dbReference type="AlphaFoldDB" id="A0AAD9CYJ9"/>
<dbReference type="Proteomes" id="UP001182556">
    <property type="component" value="Unassembled WGS sequence"/>
</dbReference>
<comment type="caution">
    <text evidence="3">The sequence shown here is derived from an EMBL/GenBank/DDBJ whole genome shotgun (WGS) entry which is preliminary data.</text>
</comment>
<feature type="compositionally biased region" description="Polar residues" evidence="1">
    <location>
        <begin position="211"/>
        <end position="220"/>
    </location>
</feature>
<feature type="region of interest" description="Disordered" evidence="1">
    <location>
        <begin position="175"/>
        <end position="220"/>
    </location>
</feature>
<evidence type="ECO:0000256" key="2">
    <source>
        <dbReference type="SAM" id="Phobius"/>
    </source>
</evidence>
<organism evidence="3 4">
    <name type="scientific">Papiliotrema laurentii</name>
    <name type="common">Cryptococcus laurentii</name>
    <dbReference type="NCBI Taxonomy" id="5418"/>
    <lineage>
        <taxon>Eukaryota</taxon>
        <taxon>Fungi</taxon>
        <taxon>Dikarya</taxon>
        <taxon>Basidiomycota</taxon>
        <taxon>Agaricomycotina</taxon>
        <taxon>Tremellomycetes</taxon>
        <taxon>Tremellales</taxon>
        <taxon>Rhynchogastremaceae</taxon>
        <taxon>Papiliotrema</taxon>
    </lineage>
</organism>
<feature type="compositionally biased region" description="Polar residues" evidence="1">
    <location>
        <begin position="183"/>
        <end position="200"/>
    </location>
</feature>
<gene>
    <name evidence="3" type="ORF">DB88DRAFT_314338</name>
</gene>
<keyword evidence="2" id="KW-0472">Membrane</keyword>
<reference evidence="3" key="1">
    <citation type="submission" date="2023-02" db="EMBL/GenBank/DDBJ databases">
        <title>Identification and recombinant expression of a fungal hydrolase from Papiliotrema laurentii that hydrolyzes apple cutin and clears colloidal polyester polyurethane.</title>
        <authorList>
            <consortium name="DOE Joint Genome Institute"/>
            <person name="Roman V.A."/>
            <person name="Bojanowski C."/>
            <person name="Crable B.R."/>
            <person name="Wagner D.N."/>
            <person name="Hung C.S."/>
            <person name="Nadeau L.J."/>
            <person name="Schratz L."/>
            <person name="Haridas S."/>
            <person name="Pangilinan J."/>
            <person name="Lipzen A."/>
            <person name="Na H."/>
            <person name="Yan M."/>
            <person name="Ng V."/>
            <person name="Grigoriev I.V."/>
            <person name="Spatafora J.W."/>
            <person name="Barlow D."/>
            <person name="Biffinger J."/>
            <person name="Kelley-Loughnane N."/>
            <person name="Varaljay V.A."/>
            <person name="Crookes-Goodson W.J."/>
        </authorList>
    </citation>
    <scope>NUCLEOTIDE SEQUENCE</scope>
    <source>
        <strain evidence="3">5307AH</strain>
    </source>
</reference>
<keyword evidence="2" id="KW-0812">Transmembrane</keyword>
<feature type="transmembrane region" description="Helical" evidence="2">
    <location>
        <begin position="55"/>
        <end position="79"/>
    </location>
</feature>
<accession>A0AAD9CYJ9</accession>
<sequence length="220" mass="23775">MPHDQRQATMGVMYPQMRRLDTECSVAHALLILTLSDRADRMNYYQPDRQPNILAIIGGAIGGLIALAIVGYCSIALYIKRTLAKSAPSPAEERADRWLGNRLPSWTNRTPPAPSTIGSETVFSDDKGVYDGRSTVFSRDSILTDHAVPSPVPAAVISSAPPFPRANWSYTLDSPISSAGPATPTSPTWPLNWKSKSISPNAHVEDDSRGSSEQSGVGKK</sequence>
<dbReference type="EMBL" id="JAODAN010000006">
    <property type="protein sequence ID" value="KAK1923812.1"/>
    <property type="molecule type" value="Genomic_DNA"/>
</dbReference>
<evidence type="ECO:0000313" key="3">
    <source>
        <dbReference type="EMBL" id="KAK1923812.1"/>
    </source>
</evidence>
<keyword evidence="4" id="KW-1185">Reference proteome</keyword>
<evidence type="ECO:0000313" key="4">
    <source>
        <dbReference type="Proteomes" id="UP001182556"/>
    </source>
</evidence>
<protein>
    <submittedName>
        <fullName evidence="3">Uncharacterized protein</fullName>
    </submittedName>
</protein>
<keyword evidence="2" id="KW-1133">Transmembrane helix</keyword>